<dbReference type="RefSeq" id="XP_007406346.1">
    <property type="nucleotide sequence ID" value="XM_007406284.1"/>
</dbReference>
<dbReference type="KEGG" id="mlr:MELLADRAFT_103378"/>
<evidence type="ECO:0000313" key="2">
    <source>
        <dbReference type="Proteomes" id="UP000001072"/>
    </source>
</evidence>
<dbReference type="AlphaFoldDB" id="F4RB98"/>
<name>F4RB98_MELLP</name>
<protein>
    <submittedName>
        <fullName evidence="1">Uncharacterized protein</fullName>
    </submittedName>
</protein>
<organism evidence="2">
    <name type="scientific">Melampsora larici-populina (strain 98AG31 / pathotype 3-4-7)</name>
    <name type="common">Poplar leaf rust fungus</name>
    <dbReference type="NCBI Taxonomy" id="747676"/>
    <lineage>
        <taxon>Eukaryota</taxon>
        <taxon>Fungi</taxon>
        <taxon>Dikarya</taxon>
        <taxon>Basidiomycota</taxon>
        <taxon>Pucciniomycotina</taxon>
        <taxon>Pucciniomycetes</taxon>
        <taxon>Pucciniales</taxon>
        <taxon>Melampsoraceae</taxon>
        <taxon>Melampsora</taxon>
    </lineage>
</organism>
<dbReference type="VEuPathDB" id="FungiDB:MELLADRAFT_103378"/>
<dbReference type="GeneID" id="18921952"/>
<accession>F4RB98</accession>
<dbReference type="Proteomes" id="UP000001072">
    <property type="component" value="Unassembled WGS sequence"/>
</dbReference>
<gene>
    <name evidence="1" type="ORF">MELLADRAFT_103378</name>
</gene>
<reference evidence="2" key="1">
    <citation type="journal article" date="2011" name="Proc. Natl. Acad. Sci. U.S.A.">
        <title>Obligate biotrophy features unraveled by the genomic analysis of rust fungi.</title>
        <authorList>
            <person name="Duplessis S."/>
            <person name="Cuomo C.A."/>
            <person name="Lin Y.-C."/>
            <person name="Aerts A."/>
            <person name="Tisserant E."/>
            <person name="Veneault-Fourrey C."/>
            <person name="Joly D.L."/>
            <person name="Hacquard S."/>
            <person name="Amselem J."/>
            <person name="Cantarel B.L."/>
            <person name="Chiu R."/>
            <person name="Coutinho P.M."/>
            <person name="Feau N."/>
            <person name="Field M."/>
            <person name="Frey P."/>
            <person name="Gelhaye E."/>
            <person name="Goldberg J."/>
            <person name="Grabherr M.G."/>
            <person name="Kodira C.D."/>
            <person name="Kohler A."/>
            <person name="Kuees U."/>
            <person name="Lindquist E.A."/>
            <person name="Lucas S.M."/>
            <person name="Mago R."/>
            <person name="Mauceli E."/>
            <person name="Morin E."/>
            <person name="Murat C."/>
            <person name="Pangilinan J.L."/>
            <person name="Park R."/>
            <person name="Pearson M."/>
            <person name="Quesneville H."/>
            <person name="Rouhier N."/>
            <person name="Sakthikumar S."/>
            <person name="Salamov A.A."/>
            <person name="Schmutz J."/>
            <person name="Selles B."/>
            <person name="Shapiro H."/>
            <person name="Tanguay P."/>
            <person name="Tuskan G.A."/>
            <person name="Henrissat B."/>
            <person name="Van de Peer Y."/>
            <person name="Rouze P."/>
            <person name="Ellis J.G."/>
            <person name="Dodds P.N."/>
            <person name="Schein J.E."/>
            <person name="Zhong S."/>
            <person name="Hamelin R.C."/>
            <person name="Grigoriev I.V."/>
            <person name="Szabo L.J."/>
            <person name="Martin F."/>
        </authorList>
    </citation>
    <scope>NUCLEOTIDE SEQUENCE [LARGE SCALE GENOMIC DNA]</scope>
    <source>
        <strain evidence="2">98AG31 / pathotype 3-4-7</strain>
    </source>
</reference>
<dbReference type="HOGENOM" id="CLU_700350_0_0_1"/>
<dbReference type="OrthoDB" id="10517794at2759"/>
<proteinExistence type="predicted"/>
<keyword evidence="2" id="KW-1185">Reference proteome</keyword>
<dbReference type="EMBL" id="GL883095">
    <property type="protein sequence ID" value="EGG10045.1"/>
    <property type="molecule type" value="Genomic_DNA"/>
</dbReference>
<dbReference type="InParanoid" id="F4RB98"/>
<sequence length="394" mass="44673">MTYYAVASPSFLNTIFKQEASSSVVPGPEIRKEIEVYGPYNHHLDVPLDTSSPDFKTDSRPDSHLEDFMKIMNIANQNKDSSGEIYPGVSSSQMKVKGEFKTDLKPYKNSSKMKDFREILSIGNRIDIRSLKRVGSLVGNLRRLELKIDTPFPGLPEKFRPSVFSRQQQFESAIESVVDTLEKRSLHPKEAIWALAVLQNLQSHLPQGQLKPIRTDVAQGPICCAALGLSLTKDLNLVHASKILWSSDVELELVRVDPEITGIIDNERLTDPSFMTAYDDAVLDWTFEKENQALLLEIRMLVNTCDKGPIGHMFHCFLDPRGAKVQDIEEVANHITKVSAITNYTKEYKLQILNLLYRIAVHIPDGKKYLEGRMEWKGNYKSLFLSWPTSFSIV</sequence>
<evidence type="ECO:0000313" key="1">
    <source>
        <dbReference type="EMBL" id="EGG10045.1"/>
    </source>
</evidence>